<feature type="domain" description="DUF4140" evidence="3">
    <location>
        <begin position="43"/>
        <end position="138"/>
    </location>
</feature>
<sequence length="528" mass="58449">MYSIPLFRMRYRYWLLLLLFSVIYRRGAAQTAPVPVRPALTTVTVYLNGTALEHQARVPLAAGLNRLALLGVSPKINPETLEIELGDGAEVLSLGPDDAPAGPVALNTSAVDSLTRATEELRRTEAELQGLDQEKAFLLANRTVAAGPQASWSAEVQRGATLLRTRLVAIQLETNRLQTQQARLLAQTTALQPRAAATGADNRLVLLVRAERALTVPLTLRYYVASRAPWQPRLDIRADASGQQLQFVPHGVLRNQSGLAWERVRVVLMRHNLGEDVSRPVLEPWALDFDGGDHIGEGRIDQFVVKGTAKGKPVEVPQSTRYEVPEAVTLASGGRRELALPPVRLAARPEYLAIPRLSEQVFLQAKVTGWEGLQLPEEASVYHQGSYVGTTELNERAYNDSLEVALGHDAQLVVGRAKLEDFSGNVPLSDKRRVRLTYELNVRNNHAAAVRIRILDQVPISEEKEIEVKVLNTGGARLDERTGKLTWVLTLPPGASQRLQFGFQVDYPQNRPVEIIKHQTRISSPKFR</sequence>
<comment type="caution">
    <text evidence="4">The sequence shown here is derived from an EMBL/GenBank/DDBJ whole genome shotgun (WGS) entry which is preliminary data.</text>
</comment>
<dbReference type="Pfam" id="PF13600">
    <property type="entry name" value="DUF4140"/>
    <property type="match status" value="1"/>
</dbReference>
<dbReference type="PANTHER" id="PTHR31005">
    <property type="entry name" value="DUF4139 DOMAIN-CONTAINING PROTEIN"/>
    <property type="match status" value="1"/>
</dbReference>
<dbReference type="EMBL" id="SRLC01000001">
    <property type="protein sequence ID" value="TGE24253.1"/>
    <property type="molecule type" value="Genomic_DNA"/>
</dbReference>
<dbReference type="AlphaFoldDB" id="A0A4Z0Q531"/>
<dbReference type="InterPro" id="IPR025554">
    <property type="entry name" value="DUF4140"/>
</dbReference>
<evidence type="ECO:0000259" key="2">
    <source>
        <dbReference type="Pfam" id="PF13598"/>
    </source>
</evidence>
<dbReference type="OrthoDB" id="634585at2"/>
<dbReference type="Pfam" id="PF13598">
    <property type="entry name" value="DUF4139"/>
    <property type="match status" value="1"/>
</dbReference>
<evidence type="ECO:0000313" key="4">
    <source>
        <dbReference type="EMBL" id="TGE24253.1"/>
    </source>
</evidence>
<proteinExistence type="predicted"/>
<evidence type="ECO:0000256" key="1">
    <source>
        <dbReference type="SAM" id="Coils"/>
    </source>
</evidence>
<dbReference type="InterPro" id="IPR037291">
    <property type="entry name" value="DUF4139"/>
</dbReference>
<organism evidence="4 5">
    <name type="scientific">Hymenobacter aquaticus</name>
    <dbReference type="NCBI Taxonomy" id="1867101"/>
    <lineage>
        <taxon>Bacteria</taxon>
        <taxon>Pseudomonadati</taxon>
        <taxon>Bacteroidota</taxon>
        <taxon>Cytophagia</taxon>
        <taxon>Cytophagales</taxon>
        <taxon>Hymenobacteraceae</taxon>
        <taxon>Hymenobacter</taxon>
    </lineage>
</organism>
<dbReference type="PANTHER" id="PTHR31005:SF8">
    <property type="entry name" value="DUF4139 DOMAIN-CONTAINING PROTEIN"/>
    <property type="match status" value="1"/>
</dbReference>
<name>A0A4Z0Q531_9BACT</name>
<keyword evidence="1" id="KW-0175">Coiled coil</keyword>
<evidence type="ECO:0000313" key="5">
    <source>
        <dbReference type="Proteomes" id="UP000297549"/>
    </source>
</evidence>
<reference evidence="4 5" key="1">
    <citation type="submission" date="2019-04" db="EMBL/GenBank/DDBJ databases">
        <authorList>
            <person name="Feng G."/>
            <person name="Zhang J."/>
            <person name="Zhu H."/>
        </authorList>
    </citation>
    <scope>NUCLEOTIDE SEQUENCE [LARGE SCALE GENOMIC DNA]</scope>
    <source>
        <strain evidence="4 5">JCM 31653</strain>
    </source>
</reference>
<keyword evidence="5" id="KW-1185">Reference proteome</keyword>
<dbReference type="RefSeq" id="WP_135461647.1">
    <property type="nucleotide sequence ID" value="NZ_SRLC01000001.1"/>
</dbReference>
<feature type="domain" description="DUF4139" evidence="2">
    <location>
        <begin position="223"/>
        <end position="509"/>
    </location>
</feature>
<gene>
    <name evidence="4" type="ORF">E5K00_03295</name>
</gene>
<accession>A0A4Z0Q531</accession>
<dbReference type="Proteomes" id="UP000297549">
    <property type="component" value="Unassembled WGS sequence"/>
</dbReference>
<feature type="coiled-coil region" evidence="1">
    <location>
        <begin position="114"/>
        <end position="141"/>
    </location>
</feature>
<protein>
    <submittedName>
        <fullName evidence="4">DUF4139 domain-containing protein</fullName>
    </submittedName>
</protein>
<dbReference type="InterPro" id="IPR011935">
    <property type="entry name" value="CHP02231"/>
</dbReference>
<evidence type="ECO:0000259" key="3">
    <source>
        <dbReference type="Pfam" id="PF13600"/>
    </source>
</evidence>